<dbReference type="AlphaFoldDB" id="A0A1L7WXQ4"/>
<feature type="region of interest" description="Disordered" evidence="1">
    <location>
        <begin position="94"/>
        <end position="259"/>
    </location>
</feature>
<evidence type="ECO:0000313" key="2">
    <source>
        <dbReference type="EMBL" id="CZR57529.1"/>
    </source>
</evidence>
<keyword evidence="3" id="KW-1185">Reference proteome</keyword>
<accession>A0A1L7WXQ4</accession>
<dbReference type="Proteomes" id="UP000184330">
    <property type="component" value="Unassembled WGS sequence"/>
</dbReference>
<evidence type="ECO:0000256" key="1">
    <source>
        <dbReference type="SAM" id="MobiDB-lite"/>
    </source>
</evidence>
<name>A0A1L7WXQ4_9HELO</name>
<gene>
    <name evidence="2" type="ORF">PAC_07418</name>
</gene>
<feature type="compositionally biased region" description="Basic and acidic residues" evidence="1">
    <location>
        <begin position="110"/>
        <end position="128"/>
    </location>
</feature>
<evidence type="ECO:0000313" key="3">
    <source>
        <dbReference type="Proteomes" id="UP000184330"/>
    </source>
</evidence>
<reference evidence="2 3" key="1">
    <citation type="submission" date="2016-03" db="EMBL/GenBank/DDBJ databases">
        <authorList>
            <person name="Ploux O."/>
        </authorList>
    </citation>
    <scope>NUCLEOTIDE SEQUENCE [LARGE SCALE GENOMIC DNA]</scope>
    <source>
        <strain evidence="2 3">UAMH 11012</strain>
    </source>
</reference>
<organism evidence="2 3">
    <name type="scientific">Phialocephala subalpina</name>
    <dbReference type="NCBI Taxonomy" id="576137"/>
    <lineage>
        <taxon>Eukaryota</taxon>
        <taxon>Fungi</taxon>
        <taxon>Dikarya</taxon>
        <taxon>Ascomycota</taxon>
        <taxon>Pezizomycotina</taxon>
        <taxon>Leotiomycetes</taxon>
        <taxon>Helotiales</taxon>
        <taxon>Mollisiaceae</taxon>
        <taxon>Phialocephala</taxon>
        <taxon>Phialocephala fortinii species complex</taxon>
    </lineage>
</organism>
<sequence length="259" mass="28774">MPKCPKKKNVEKAVKKPVKDLIYQSSTDEAAPAAKECDIEMEDADIGDVSNLFAFDPMKSKKRQAERVKRMIDAGDDTDEGDFHVTNTKARRRRVNYAVMSEDSDEDEQDSVHIETEKQREASGHEDMPPEMSEEGMSRLDMQPSTDETSTRSPQIRIKEKKSHDISEMMLLDESEEGRLLVPFGDGENTVSSQEHNAEGQLSGDVEEEEDVGVGGSSSAEQTASDQSEGRSAAARGMVQKSRRRSGYVLNSDSDYDSV</sequence>
<dbReference type="EMBL" id="FJOG01000010">
    <property type="protein sequence ID" value="CZR57529.1"/>
    <property type="molecule type" value="Genomic_DNA"/>
</dbReference>
<proteinExistence type="predicted"/>
<protein>
    <submittedName>
        <fullName evidence="2">Uncharacterized protein</fullName>
    </submittedName>
</protein>
<feature type="compositionally biased region" description="Polar residues" evidence="1">
    <location>
        <begin position="143"/>
        <end position="154"/>
    </location>
</feature>